<dbReference type="PROSITE" id="PS00332">
    <property type="entry name" value="SOD_CU_ZN_2"/>
    <property type="match status" value="1"/>
</dbReference>
<protein>
    <recommendedName>
        <fullName evidence="2">Superoxide dismutase [Cu-Zn]</fullName>
        <ecNumber evidence="2">1.15.1.1</ecNumber>
    </recommendedName>
</protein>
<reference evidence="6" key="1">
    <citation type="submission" date="2016-10" db="EMBL/GenBank/DDBJ databases">
        <authorList>
            <person name="Varghese N."/>
            <person name="Submissions S."/>
        </authorList>
    </citation>
    <scope>NUCLEOTIDE SEQUENCE [LARGE SCALE GENOMIC DNA]</scope>
    <source>
        <strain evidence="6">NRRL B-51270</strain>
    </source>
</reference>
<organism evidence="5 6">
    <name type="scientific">Halopseudomonas xinjiangensis</name>
    <dbReference type="NCBI Taxonomy" id="487184"/>
    <lineage>
        <taxon>Bacteria</taxon>
        <taxon>Pseudomonadati</taxon>
        <taxon>Pseudomonadota</taxon>
        <taxon>Gammaproteobacteria</taxon>
        <taxon>Pseudomonadales</taxon>
        <taxon>Pseudomonadaceae</taxon>
        <taxon>Halopseudomonas</taxon>
    </lineage>
</organism>
<keyword evidence="2" id="KW-0862">Zinc</keyword>
<dbReference type="Gene3D" id="2.60.40.200">
    <property type="entry name" value="Superoxide dismutase, copper/zinc binding domain"/>
    <property type="match status" value="1"/>
</dbReference>
<comment type="function">
    <text evidence="2">Destroys radicals which are normally produced within the cells and which are toxic to biological systems.</text>
</comment>
<dbReference type="PANTHER" id="PTHR10003">
    <property type="entry name" value="SUPEROXIDE DISMUTASE CU-ZN -RELATED"/>
    <property type="match status" value="1"/>
</dbReference>
<gene>
    <name evidence="5" type="ORF">SAMN05216421_2903</name>
</gene>
<dbReference type="OrthoDB" id="5431326at2"/>
<dbReference type="GO" id="GO:0004784">
    <property type="term" value="F:superoxide dismutase activity"/>
    <property type="evidence" value="ECO:0007669"/>
    <property type="project" value="UniProtKB-EC"/>
</dbReference>
<dbReference type="InterPro" id="IPR036423">
    <property type="entry name" value="SOD-like_Cu/Zn_dom_sf"/>
</dbReference>
<comment type="cofactor">
    <cofactor evidence="2">
        <name>Zn(2+)</name>
        <dbReference type="ChEBI" id="CHEBI:29105"/>
    </cofactor>
    <text evidence="2">Binds 1 zinc ion per subunit.</text>
</comment>
<name>A0A1H1XNC0_9GAMM</name>
<comment type="similarity">
    <text evidence="1 2">Belongs to the Cu-Zn superoxide dismutase family.</text>
</comment>
<evidence type="ECO:0000256" key="2">
    <source>
        <dbReference type="RuleBase" id="RU000393"/>
    </source>
</evidence>
<dbReference type="SMR" id="A0A1H1XNC0"/>
<sequence length="175" mass="18289">MKLKHCIVMCAALAAGVAQAAEREVTMHKVSAEGKHETIGVVRISETEHGLLFEPNLRGLEPGLHGFHVHQNPSCEPAEKDGDMTAAAAAGGHYTPENADQHEGPYADGHMGDLPALYVDENGNAEHPVLAPRLDKVSTIADRALMIHAGGDNYSDQPESLGGGGARVACGVISG</sequence>
<feature type="domain" description="Superoxide dismutase copper/zinc binding" evidence="4">
    <location>
        <begin position="40"/>
        <end position="173"/>
    </location>
</feature>
<keyword evidence="2" id="KW-0560">Oxidoreductase</keyword>
<evidence type="ECO:0000256" key="3">
    <source>
        <dbReference type="SAM" id="SignalP"/>
    </source>
</evidence>
<proteinExistence type="inferred from homology"/>
<keyword evidence="3" id="KW-0732">Signal</keyword>
<dbReference type="NCBIfam" id="NF007628">
    <property type="entry name" value="PRK10290.1"/>
    <property type="match status" value="1"/>
</dbReference>
<dbReference type="InterPro" id="IPR001424">
    <property type="entry name" value="SOD_Cu_Zn_dom"/>
</dbReference>
<evidence type="ECO:0000256" key="1">
    <source>
        <dbReference type="ARBA" id="ARBA00010457"/>
    </source>
</evidence>
<dbReference type="STRING" id="487184.SAMN05216421_2903"/>
<keyword evidence="6" id="KW-1185">Reference proteome</keyword>
<evidence type="ECO:0000259" key="4">
    <source>
        <dbReference type="Pfam" id="PF00080"/>
    </source>
</evidence>
<dbReference type="RefSeq" id="WP_093396151.1">
    <property type="nucleotide sequence ID" value="NZ_LT629736.1"/>
</dbReference>
<dbReference type="SUPFAM" id="SSF49329">
    <property type="entry name" value="Cu,Zn superoxide dismutase-like"/>
    <property type="match status" value="1"/>
</dbReference>
<dbReference type="EC" id="1.15.1.1" evidence="2"/>
<dbReference type="AlphaFoldDB" id="A0A1H1XNC0"/>
<dbReference type="CDD" id="cd00305">
    <property type="entry name" value="Cu-Zn_Superoxide_Dismutase"/>
    <property type="match status" value="1"/>
</dbReference>
<evidence type="ECO:0000313" key="5">
    <source>
        <dbReference type="EMBL" id="SDT10226.1"/>
    </source>
</evidence>
<feature type="signal peptide" evidence="3">
    <location>
        <begin position="1"/>
        <end position="20"/>
    </location>
</feature>
<dbReference type="Pfam" id="PF00080">
    <property type="entry name" value="Sod_Cu"/>
    <property type="match status" value="1"/>
</dbReference>
<accession>A0A1H1XNC0</accession>
<evidence type="ECO:0000313" key="6">
    <source>
        <dbReference type="Proteomes" id="UP000243207"/>
    </source>
</evidence>
<dbReference type="InterPro" id="IPR024134">
    <property type="entry name" value="SOD_Cu/Zn_/chaperone"/>
</dbReference>
<dbReference type="Proteomes" id="UP000243207">
    <property type="component" value="Chromosome I"/>
</dbReference>
<dbReference type="EMBL" id="LT629736">
    <property type="protein sequence ID" value="SDT10226.1"/>
    <property type="molecule type" value="Genomic_DNA"/>
</dbReference>
<comment type="catalytic activity">
    <reaction evidence="2">
        <text>2 superoxide + 2 H(+) = H2O2 + O2</text>
        <dbReference type="Rhea" id="RHEA:20696"/>
        <dbReference type="ChEBI" id="CHEBI:15378"/>
        <dbReference type="ChEBI" id="CHEBI:15379"/>
        <dbReference type="ChEBI" id="CHEBI:16240"/>
        <dbReference type="ChEBI" id="CHEBI:18421"/>
        <dbReference type="EC" id="1.15.1.1"/>
    </reaction>
</comment>
<keyword evidence="2" id="KW-0479">Metal-binding</keyword>
<comment type="cofactor">
    <cofactor evidence="2">
        <name>Cu cation</name>
        <dbReference type="ChEBI" id="CHEBI:23378"/>
    </cofactor>
    <text evidence="2">Binds 1 copper ion per subunit.</text>
</comment>
<dbReference type="InterPro" id="IPR018152">
    <property type="entry name" value="SOD_Cu/Zn_BS"/>
</dbReference>
<dbReference type="GO" id="GO:0005507">
    <property type="term" value="F:copper ion binding"/>
    <property type="evidence" value="ECO:0007669"/>
    <property type="project" value="InterPro"/>
</dbReference>
<keyword evidence="2" id="KW-0186">Copper</keyword>
<dbReference type="PROSITE" id="PS00087">
    <property type="entry name" value="SOD_CU_ZN_1"/>
    <property type="match status" value="1"/>
</dbReference>
<feature type="chain" id="PRO_5009265696" description="Superoxide dismutase [Cu-Zn]" evidence="3">
    <location>
        <begin position="21"/>
        <end position="175"/>
    </location>
</feature>